<dbReference type="EMBL" id="JAUJFL010000008">
    <property type="protein sequence ID" value="KAK2598348.1"/>
    <property type="molecule type" value="Genomic_DNA"/>
</dbReference>
<dbReference type="InterPro" id="IPR013087">
    <property type="entry name" value="Znf_C2H2_type"/>
</dbReference>
<gene>
    <name evidence="3" type="ORF">N8I77_011768</name>
</gene>
<comment type="caution">
    <text evidence="3">The sequence shown here is derived from an EMBL/GenBank/DDBJ whole genome shotgun (WGS) entry which is preliminary data.</text>
</comment>
<keyword evidence="4" id="KW-1185">Reference proteome</keyword>
<organism evidence="3 4">
    <name type="scientific">Phomopsis amygdali</name>
    <name type="common">Fusicoccum amygdali</name>
    <dbReference type="NCBI Taxonomy" id="1214568"/>
    <lineage>
        <taxon>Eukaryota</taxon>
        <taxon>Fungi</taxon>
        <taxon>Dikarya</taxon>
        <taxon>Ascomycota</taxon>
        <taxon>Pezizomycotina</taxon>
        <taxon>Sordariomycetes</taxon>
        <taxon>Sordariomycetidae</taxon>
        <taxon>Diaporthales</taxon>
        <taxon>Diaporthaceae</taxon>
        <taxon>Diaporthe</taxon>
    </lineage>
</organism>
<evidence type="ECO:0000313" key="3">
    <source>
        <dbReference type="EMBL" id="KAK2598348.1"/>
    </source>
</evidence>
<keyword evidence="1" id="KW-0863">Zinc-finger</keyword>
<dbReference type="PROSITE" id="PS50157">
    <property type="entry name" value="ZINC_FINGER_C2H2_2"/>
    <property type="match status" value="1"/>
</dbReference>
<dbReference type="PANTHER" id="PTHR38167">
    <property type="entry name" value="C2H2-TYPE DOMAIN-CONTAINING PROTEIN"/>
    <property type="match status" value="1"/>
</dbReference>
<keyword evidence="1" id="KW-0862">Zinc</keyword>
<dbReference type="PANTHER" id="PTHR38167:SF1">
    <property type="entry name" value="C2H2-TYPE DOMAIN-CONTAINING PROTEIN"/>
    <property type="match status" value="1"/>
</dbReference>
<dbReference type="Proteomes" id="UP001265746">
    <property type="component" value="Unassembled WGS sequence"/>
</dbReference>
<proteinExistence type="predicted"/>
<feature type="domain" description="C2H2-type" evidence="2">
    <location>
        <begin position="206"/>
        <end position="233"/>
    </location>
</feature>
<dbReference type="GO" id="GO:0008270">
    <property type="term" value="F:zinc ion binding"/>
    <property type="evidence" value="ECO:0007669"/>
    <property type="project" value="UniProtKB-KW"/>
</dbReference>
<evidence type="ECO:0000259" key="2">
    <source>
        <dbReference type="PROSITE" id="PS50157"/>
    </source>
</evidence>
<keyword evidence="1" id="KW-0479">Metal-binding</keyword>
<protein>
    <recommendedName>
        <fullName evidence="2">C2H2-type domain-containing protein</fullName>
    </recommendedName>
</protein>
<evidence type="ECO:0000256" key="1">
    <source>
        <dbReference type="PROSITE-ProRule" id="PRU00042"/>
    </source>
</evidence>
<accession>A0AAD9VZ90</accession>
<sequence>MNALMSTPLGELRAIAHALCENDNIKKRIANDLQASRRSTSGGANLEASNHIALIQQATGQELYTIVIDLCKNEDTKKQVDNYSQVLRYVKPDEVAPEAADPLTPIKKATRKELQTVLIVLCEDENAKKRIVHILRVLRQSKSHGAGLMGTDQAALINSATEMELRAIGLAICDGDEDMRKRMLESLLVLVTLDKLQVSKAARTLFKCLRCKKSFYEDENKERSCRYHPGESTLIESREILGQAKCYDRTTRDA</sequence>
<reference evidence="3" key="1">
    <citation type="submission" date="2023-06" db="EMBL/GenBank/DDBJ databases">
        <authorList>
            <person name="Noh H."/>
        </authorList>
    </citation>
    <scope>NUCLEOTIDE SEQUENCE</scope>
    <source>
        <strain evidence="3">DUCC20226</strain>
    </source>
</reference>
<name>A0AAD9VZ90_PHOAM</name>
<dbReference type="AlphaFoldDB" id="A0AAD9VZ90"/>
<evidence type="ECO:0000313" key="4">
    <source>
        <dbReference type="Proteomes" id="UP001265746"/>
    </source>
</evidence>